<dbReference type="Proteomes" id="UP001145069">
    <property type="component" value="Unassembled WGS sequence"/>
</dbReference>
<evidence type="ECO:0000313" key="2">
    <source>
        <dbReference type="EMBL" id="MDC3415523.1"/>
    </source>
</evidence>
<evidence type="ECO:0000313" key="3">
    <source>
        <dbReference type="Proteomes" id="UP001145069"/>
    </source>
</evidence>
<evidence type="ECO:0000256" key="1">
    <source>
        <dbReference type="SAM" id="Phobius"/>
    </source>
</evidence>
<evidence type="ECO:0008006" key="4">
    <source>
        <dbReference type="Google" id="ProtNLM"/>
    </source>
</evidence>
<dbReference type="RefSeq" id="WP_272444483.1">
    <property type="nucleotide sequence ID" value="NZ_JAMQKC010000001.1"/>
</dbReference>
<keyword evidence="1" id="KW-1133">Transmembrane helix</keyword>
<keyword evidence="1" id="KW-0812">Transmembrane</keyword>
<dbReference type="EMBL" id="JAMQKC010000001">
    <property type="protein sequence ID" value="MDC3415523.1"/>
    <property type="molecule type" value="Genomic_DNA"/>
</dbReference>
<keyword evidence="1" id="KW-0472">Membrane</keyword>
<gene>
    <name evidence="2" type="ORF">NC799_01160</name>
</gene>
<sequence>MTEAIIILTSIGILLFTLSFFMSNKFKVMEEQIEQLSLSTMQESYQLKKKIKILEEELLTDDVMETDFTKTTVQTPLLRKIIHLSQSGASIQTIANETNLSEYDIRSVLNQFNKES</sequence>
<protein>
    <recommendedName>
        <fullName evidence="4">DUF2802 domain-containing protein</fullName>
    </recommendedName>
</protein>
<comment type="caution">
    <text evidence="2">The sequence shown here is derived from an EMBL/GenBank/DDBJ whole genome shotgun (WGS) entry which is preliminary data.</text>
</comment>
<reference evidence="2" key="1">
    <citation type="submission" date="2022-06" db="EMBL/GenBank/DDBJ databases">
        <title>Aquibacillus sp. a new bacterium isolated from soil saline samples.</title>
        <authorList>
            <person name="Galisteo C."/>
            <person name="De La Haba R."/>
            <person name="Sanchez-Porro C."/>
            <person name="Ventosa A."/>
        </authorList>
    </citation>
    <scope>NUCLEOTIDE SEQUENCE</scope>
    <source>
        <strain evidence="2">3ASR75-54</strain>
    </source>
</reference>
<keyword evidence="3" id="KW-1185">Reference proteome</keyword>
<dbReference type="AlphaFoldDB" id="A0A9X4AEZ6"/>
<accession>A0A9X4AEZ6</accession>
<proteinExistence type="predicted"/>
<organism evidence="2 3">
    <name type="scientific">Aquibacillus salsiterrae</name>
    <dbReference type="NCBI Taxonomy" id="2950439"/>
    <lineage>
        <taxon>Bacteria</taxon>
        <taxon>Bacillati</taxon>
        <taxon>Bacillota</taxon>
        <taxon>Bacilli</taxon>
        <taxon>Bacillales</taxon>
        <taxon>Bacillaceae</taxon>
        <taxon>Aquibacillus</taxon>
    </lineage>
</organism>
<feature type="transmembrane region" description="Helical" evidence="1">
    <location>
        <begin position="6"/>
        <end position="23"/>
    </location>
</feature>
<name>A0A9X4AEZ6_9BACI</name>